<comment type="caution">
    <text evidence="1">The sequence shown here is derived from an EMBL/GenBank/DDBJ whole genome shotgun (WGS) entry which is preliminary data.</text>
</comment>
<reference evidence="1 2" key="1">
    <citation type="submission" date="2024-02" db="EMBL/GenBank/DDBJ databases">
        <title>Comparative Genomic Analysis of Flavobacterium Species Causing Columnaris Disease of Freshwater Fish in Thailand: Insights into Virulence and Resistance Mechanisms.</title>
        <authorList>
            <person name="Nguyen D."/>
            <person name="Chokmangmeepisarn P."/>
            <person name="Khianchaikhan K."/>
            <person name="Morishita M."/>
            <person name="Bunnoy A."/>
            <person name="Rodkhum C."/>
        </authorList>
    </citation>
    <scope>NUCLEOTIDE SEQUENCE [LARGE SCALE GENOMIC DNA]</scope>
    <source>
        <strain evidence="1 2">CNRT2201</strain>
    </source>
</reference>
<keyword evidence="2" id="KW-1185">Reference proteome</keyword>
<sequence>MKKIATSFLLLLALNCKSQIKKQDISNIKKDTMEIFNIEKYKNLKKDMNVSGYGNYILENGDKIRVESGKDYYSERITKNNTNLSTYKEFFASNKSIKKTVNFLHNIHFGIAKEYDEQGKLIRETNYNLPYKYTIEDLATKMNNQYQIDIYNIKQIHSINRYEEKKHLKIPLYEVWSYHKTNPLKLTCYIINGTTGETIYECERFIEGKQGSLLDQYLKTKNK</sequence>
<evidence type="ECO:0000313" key="2">
    <source>
        <dbReference type="Proteomes" id="UP001621706"/>
    </source>
</evidence>
<organism evidence="1 2">
    <name type="scientific">Flavobacterium oreochromis</name>
    <dbReference type="NCBI Taxonomy" id="2906078"/>
    <lineage>
        <taxon>Bacteria</taxon>
        <taxon>Pseudomonadati</taxon>
        <taxon>Bacteroidota</taxon>
        <taxon>Flavobacteriia</taxon>
        <taxon>Flavobacteriales</taxon>
        <taxon>Flavobacteriaceae</taxon>
        <taxon>Flavobacterium</taxon>
    </lineage>
</organism>
<evidence type="ECO:0008006" key="3">
    <source>
        <dbReference type="Google" id="ProtNLM"/>
    </source>
</evidence>
<accession>A0ABW8PC01</accession>
<evidence type="ECO:0000313" key="1">
    <source>
        <dbReference type="EMBL" id="MFK7002085.1"/>
    </source>
</evidence>
<name>A0ABW8PC01_9FLAO</name>
<proteinExistence type="predicted"/>
<dbReference type="RefSeq" id="WP_405344168.1">
    <property type="nucleotide sequence ID" value="NZ_JAZGZP010000028.1"/>
</dbReference>
<gene>
    <name evidence="1" type="ORF">V3I07_14465</name>
</gene>
<dbReference type="EMBL" id="JAZGZP010000028">
    <property type="protein sequence ID" value="MFK7002085.1"/>
    <property type="molecule type" value="Genomic_DNA"/>
</dbReference>
<protein>
    <recommendedName>
        <fullName evidence="3">Lipoprotein</fullName>
    </recommendedName>
</protein>
<dbReference type="Proteomes" id="UP001621706">
    <property type="component" value="Unassembled WGS sequence"/>
</dbReference>